<evidence type="ECO:0000259" key="4">
    <source>
        <dbReference type="SMART" id="SM00563"/>
    </source>
</evidence>
<dbReference type="SMART" id="SM00563">
    <property type="entry name" value="PlsC"/>
    <property type="match status" value="1"/>
</dbReference>
<evidence type="ECO:0000313" key="5">
    <source>
        <dbReference type="EMBL" id="ADI22061.1"/>
    </source>
</evidence>
<dbReference type="InterPro" id="IPR002123">
    <property type="entry name" value="Plipid/glycerol_acylTrfase"/>
</dbReference>
<name>E7C3N6_9BACT</name>
<proteinExistence type="predicted"/>
<protein>
    <submittedName>
        <fullName evidence="5">1-acyl-sn-glycerol-3-phosphate acyltransferase</fullName>
    </submittedName>
</protein>
<dbReference type="SUPFAM" id="SSF69593">
    <property type="entry name" value="Glycerol-3-phosphate (1)-acyltransferase"/>
    <property type="match status" value="1"/>
</dbReference>
<dbReference type="PANTHER" id="PTHR10434">
    <property type="entry name" value="1-ACYL-SN-GLYCEROL-3-PHOSPHATE ACYLTRANSFERASE"/>
    <property type="match status" value="1"/>
</dbReference>
<dbReference type="PANTHER" id="PTHR10434:SF11">
    <property type="entry name" value="1-ACYL-SN-GLYCEROL-3-PHOSPHATE ACYLTRANSFERASE"/>
    <property type="match status" value="1"/>
</dbReference>
<evidence type="ECO:0000256" key="3">
    <source>
        <dbReference type="ARBA" id="ARBA00023315"/>
    </source>
</evidence>
<dbReference type="GO" id="GO:0006654">
    <property type="term" value="P:phosphatidic acid biosynthetic process"/>
    <property type="evidence" value="ECO:0007669"/>
    <property type="project" value="TreeGrafter"/>
</dbReference>
<keyword evidence="2 5" id="KW-0808">Transferase</keyword>
<dbReference type="Pfam" id="PF01553">
    <property type="entry name" value="Acyltransferase"/>
    <property type="match status" value="1"/>
</dbReference>
<dbReference type="CDD" id="cd07989">
    <property type="entry name" value="LPLAT_AGPAT-like"/>
    <property type="match status" value="1"/>
</dbReference>
<dbReference type="GO" id="GO:0003841">
    <property type="term" value="F:1-acylglycerol-3-phosphate O-acyltransferase activity"/>
    <property type="evidence" value="ECO:0007669"/>
    <property type="project" value="TreeGrafter"/>
</dbReference>
<reference evidence="5" key="1">
    <citation type="submission" date="2010-01" db="EMBL/GenBank/DDBJ databases">
        <title>Genome fragments of uncultured bacteria from the North Pacific subtropical Gyre.</title>
        <authorList>
            <person name="Pham V.D."/>
            <person name="Delong E.F."/>
        </authorList>
    </citation>
    <scope>NUCLEOTIDE SEQUENCE</scope>
</reference>
<dbReference type="EMBL" id="GU567974">
    <property type="protein sequence ID" value="ADI22061.1"/>
    <property type="molecule type" value="Genomic_DNA"/>
</dbReference>
<organism evidence="5">
    <name type="scientific">uncultured myxobacterium HF0200_08J13</name>
    <dbReference type="NCBI Taxonomy" id="723558"/>
    <lineage>
        <taxon>Bacteria</taxon>
        <taxon>Pseudomonadati</taxon>
        <taxon>Myxococcota</taxon>
        <taxon>Myxococcia</taxon>
        <taxon>Myxococcales</taxon>
        <taxon>environmental samples</taxon>
    </lineage>
</organism>
<feature type="domain" description="Phospholipid/glycerol acyltransferase" evidence="4">
    <location>
        <begin position="28"/>
        <end position="149"/>
    </location>
</feature>
<accession>E7C3N6</accession>
<comment type="pathway">
    <text evidence="1">Lipid metabolism.</text>
</comment>
<evidence type="ECO:0000256" key="1">
    <source>
        <dbReference type="ARBA" id="ARBA00005189"/>
    </source>
</evidence>
<sequence length="157" mass="17310">MFFLLIVRPIVLGLNVRRNQLLPTEGPAVVVANHNSHLDALTLMTLFGMRRLAIVRPVAVADYFLKNRLLAWFSTQIIGIIPLSRKMSGVHSDPLAGITAGLEAGQILILFPEGSRGEPKELNEFKTGIAHVAKRHPTVPIVPVFLELLSEVVFTRS</sequence>
<dbReference type="AlphaFoldDB" id="E7C3N6"/>
<keyword evidence="3 5" id="KW-0012">Acyltransferase</keyword>
<evidence type="ECO:0000256" key="2">
    <source>
        <dbReference type="ARBA" id="ARBA00022679"/>
    </source>
</evidence>